<dbReference type="SUPFAM" id="SSF56322">
    <property type="entry name" value="ADC synthase"/>
    <property type="match status" value="1"/>
</dbReference>
<dbReference type="KEGG" id="crc:A33Y_046"/>
<sequence>MINHIKNILIFKKNYLNTNVNIFFNKNFFFLKNKNTLFFNNFENYIFNYNNIYFSLKKYNFITSNFLLFLNKKKNNIKHKYRFFNFFFGYINFNFFRKKNNLKHNNKDYESFIFFPKIIHFFKKKYNQIFFYFFKKKYFFKNISKLINILIFKIKNNYFYLKINKINKKNFFINKKKFFKNCCKIKNNINNGNIVQCIISNNLIIKNFIKNFLNISNYNFFIYFKKEIINGNSPEYLIRFEKNKFYSKPIAGTASFYIKSILKNKKELSEHTMLLDLSLNDSFKNNIKNIYINRIYSLEYHKNIIHIISELYFTIYKKNILIIIENLFPAGTLSGSPKYVSIKFINKLEKKNRNYYGGNLFLINKYNIESCILIRFIYFKKNNFICQSGAGIIYSSYILLEWLETIIKKQFLLK</sequence>
<dbReference type="PANTHER" id="PTHR11236">
    <property type="entry name" value="AMINOBENZOATE/ANTHRANILATE SYNTHASE"/>
    <property type="match status" value="1"/>
</dbReference>
<dbReference type="RefSeq" id="WP_014887008.1">
    <property type="nucleotide sequence ID" value="NC_018415.1"/>
</dbReference>
<feature type="domain" description="Chorismate-utilising enzyme C-terminal" evidence="5">
    <location>
        <begin position="175"/>
        <end position="408"/>
    </location>
</feature>
<keyword evidence="4" id="KW-0456">Lyase</keyword>
<evidence type="ECO:0000313" key="7">
    <source>
        <dbReference type="Proteomes" id="UP000003931"/>
    </source>
</evidence>
<evidence type="ECO:0000256" key="3">
    <source>
        <dbReference type="ARBA" id="ARBA00022842"/>
    </source>
</evidence>
<proteinExistence type="predicted"/>
<dbReference type="PATRIC" id="fig|1202537.3.peg.42"/>
<dbReference type="HOGENOM" id="CLU_006493_9_2_6"/>
<keyword evidence="3" id="KW-0460">Magnesium</keyword>
<dbReference type="Proteomes" id="UP000003931">
    <property type="component" value="Chromosome"/>
</dbReference>
<evidence type="ECO:0000313" key="6">
    <source>
        <dbReference type="EMBL" id="AFP83707.1"/>
    </source>
</evidence>
<dbReference type="STRING" id="1202537.A33Y_046"/>
<accession>J7GSI2</accession>
<dbReference type="InterPro" id="IPR019999">
    <property type="entry name" value="Anth_synth_I-like"/>
</dbReference>
<dbReference type="Gene3D" id="3.60.120.10">
    <property type="entry name" value="Anthranilate synthase"/>
    <property type="match status" value="1"/>
</dbReference>
<evidence type="ECO:0000256" key="2">
    <source>
        <dbReference type="ARBA" id="ARBA00022723"/>
    </source>
</evidence>
<protein>
    <submittedName>
        <fullName evidence="6">Anthranilate/para-aminobenzoate synthases component I</fullName>
    </submittedName>
</protein>
<dbReference type="OrthoDB" id="9803598at2"/>
<evidence type="ECO:0000256" key="4">
    <source>
        <dbReference type="ARBA" id="ARBA00023239"/>
    </source>
</evidence>
<dbReference type="InterPro" id="IPR005801">
    <property type="entry name" value="ADC_synthase"/>
</dbReference>
<dbReference type="GO" id="GO:0046872">
    <property type="term" value="F:metal ion binding"/>
    <property type="evidence" value="ECO:0007669"/>
    <property type="project" value="UniProtKB-KW"/>
</dbReference>
<dbReference type="Pfam" id="PF00425">
    <property type="entry name" value="Chorismate_bind"/>
    <property type="match status" value="1"/>
</dbReference>
<comment type="cofactor">
    <cofactor evidence="1">
        <name>Mg(2+)</name>
        <dbReference type="ChEBI" id="CHEBI:18420"/>
    </cofactor>
</comment>
<name>J7GSI2_CARRU</name>
<organism evidence="6 7">
    <name type="scientific">Candidatus Carsonella ruddii CS isolate Thao2000</name>
    <dbReference type="NCBI Taxonomy" id="1202537"/>
    <lineage>
        <taxon>Bacteria</taxon>
        <taxon>Pseudomonadati</taxon>
        <taxon>Pseudomonadota</taxon>
        <taxon>Gammaproteobacteria</taxon>
        <taxon>Oceanospirillales</taxon>
        <taxon>Halomonadaceae</taxon>
        <taxon>Zymobacter group</taxon>
        <taxon>Candidatus Carsonella</taxon>
    </lineage>
</organism>
<evidence type="ECO:0000256" key="1">
    <source>
        <dbReference type="ARBA" id="ARBA00001946"/>
    </source>
</evidence>
<dbReference type="GO" id="GO:0000162">
    <property type="term" value="P:L-tryptophan biosynthetic process"/>
    <property type="evidence" value="ECO:0007669"/>
    <property type="project" value="TreeGrafter"/>
</dbReference>
<keyword evidence="2" id="KW-0479">Metal-binding</keyword>
<dbReference type="InterPro" id="IPR015890">
    <property type="entry name" value="Chorismate_C"/>
</dbReference>
<dbReference type="AlphaFoldDB" id="J7GSI2"/>
<dbReference type="GO" id="GO:0016829">
    <property type="term" value="F:lyase activity"/>
    <property type="evidence" value="ECO:0007669"/>
    <property type="project" value="UniProtKB-KW"/>
</dbReference>
<dbReference type="EMBL" id="CP003542">
    <property type="protein sequence ID" value="AFP83707.1"/>
    <property type="molecule type" value="Genomic_DNA"/>
</dbReference>
<evidence type="ECO:0000259" key="5">
    <source>
        <dbReference type="Pfam" id="PF00425"/>
    </source>
</evidence>
<gene>
    <name evidence="6" type="primary">trpE</name>
    <name evidence="6" type="ORF">A33Y_046</name>
</gene>
<reference evidence="6 7" key="1">
    <citation type="journal article" date="2012" name="Mol. Biol. Evol.">
        <title>Genome reduction and co-evolution between the primary and secondary bacterial symbionts of psyllids.</title>
        <authorList>
            <person name="Sloan D.B."/>
            <person name="Moran N.A."/>
        </authorList>
    </citation>
    <scope>NUCLEOTIDE SEQUENCE [LARGE SCALE GENOMIC DNA]</scope>
    <source>
        <strain evidence="6 7">CS</strain>
    </source>
</reference>
<dbReference type="PANTHER" id="PTHR11236:SF48">
    <property type="entry name" value="ISOCHORISMATE SYNTHASE MENF"/>
    <property type="match status" value="1"/>
</dbReference>